<dbReference type="EMBL" id="OX596105">
    <property type="protein sequence ID" value="CAI9700703.1"/>
    <property type="molecule type" value="Genomic_DNA"/>
</dbReference>
<name>A0ACB0EJ32_RANTA</name>
<reference evidence="1" key="1">
    <citation type="submission" date="2023-05" db="EMBL/GenBank/DDBJ databases">
        <authorList>
            <consortium name="ELIXIR-Norway"/>
        </authorList>
    </citation>
    <scope>NUCLEOTIDE SEQUENCE</scope>
</reference>
<organism evidence="1 2">
    <name type="scientific">Rangifer tarandus platyrhynchus</name>
    <name type="common">Svalbard reindeer</name>
    <dbReference type="NCBI Taxonomy" id="3082113"/>
    <lineage>
        <taxon>Eukaryota</taxon>
        <taxon>Metazoa</taxon>
        <taxon>Chordata</taxon>
        <taxon>Craniata</taxon>
        <taxon>Vertebrata</taxon>
        <taxon>Euteleostomi</taxon>
        <taxon>Mammalia</taxon>
        <taxon>Eutheria</taxon>
        <taxon>Laurasiatheria</taxon>
        <taxon>Artiodactyla</taxon>
        <taxon>Ruminantia</taxon>
        <taxon>Pecora</taxon>
        <taxon>Cervidae</taxon>
        <taxon>Odocoileinae</taxon>
        <taxon>Rangifer</taxon>
    </lineage>
</organism>
<protein>
    <submittedName>
        <fullName evidence="1">Uncharacterized protein</fullName>
    </submittedName>
</protein>
<dbReference type="Proteomes" id="UP001162501">
    <property type="component" value="Chromosome 21"/>
</dbReference>
<evidence type="ECO:0000313" key="1">
    <source>
        <dbReference type="EMBL" id="CAI9700703.1"/>
    </source>
</evidence>
<evidence type="ECO:0000313" key="2">
    <source>
        <dbReference type="Proteomes" id="UP001162501"/>
    </source>
</evidence>
<gene>
    <name evidence="1" type="ORF">MRATA1EN3_LOCUS11916</name>
</gene>
<proteinExistence type="predicted"/>
<sequence length="181" mass="18383">MVPAGGGRGRGARAQGRSGWTAGMGPGRGRRAALDALLSPAAGSCLAPPSRCAAEPSAATAASCWIPPASRCWNHRPLRAVQPRPLCAARVRAHTGPSSALPLGLVRHRESFQNPPVKLRLAARGSGGAGALIPGLARVSQGALGVARRPAPRPERAPAPPARCGVSVSPAGFSPLRWSGK</sequence>
<accession>A0ACB0EJ32</accession>